<evidence type="ECO:0000256" key="1">
    <source>
        <dbReference type="SAM" id="MobiDB-lite"/>
    </source>
</evidence>
<accession>A0JC19</accession>
<dbReference type="EMBL" id="AB259123">
    <property type="protein sequence ID" value="BAF36521.1"/>
    <property type="molecule type" value="Genomic_DNA"/>
</dbReference>
<feature type="compositionally biased region" description="Basic residues" evidence="1">
    <location>
        <begin position="7"/>
        <end position="23"/>
    </location>
</feature>
<reference evidence="2 3" key="1">
    <citation type="journal article" date="2007" name="J. Bacteriol.">
        <title>Genomic characterization of the filamentous integrative bacteriophages {phi}RSS1 and {phi}RSM1, which infect Ralstonia solanacearum.</title>
        <authorList>
            <person name="Kawasaki T."/>
            <person name="Nagata S."/>
            <person name="Fujiwara A."/>
            <person name="Satsuma H."/>
            <person name="Fujie M."/>
            <person name="Usami S."/>
            <person name="Yamada T."/>
        </authorList>
    </citation>
    <scope>NUCLEOTIDE SEQUENCE</scope>
</reference>
<name>A0JC19_9VIRU</name>
<organism evidence="2 3">
    <name type="scientific">Ralstonia phage RSM1</name>
    <dbReference type="NCBI Taxonomy" id="384359"/>
    <lineage>
        <taxon>Viruses</taxon>
        <taxon>Monodnaviria</taxon>
        <taxon>Loebvirae</taxon>
        <taxon>Hofneiviricota</taxon>
        <taxon>Faserviricetes</taxon>
        <taxon>Tubulavirales</taxon>
        <taxon>Inoviridae</taxon>
        <taxon>Habenivirus</taxon>
        <taxon>Habenivirus RSM1</taxon>
    </lineage>
</organism>
<protein>
    <submittedName>
        <fullName evidence="2">Uncharacterized protein</fullName>
    </submittedName>
</protein>
<keyword evidence="3" id="KW-1185">Reference proteome</keyword>
<evidence type="ECO:0000313" key="3">
    <source>
        <dbReference type="Proteomes" id="UP000001786"/>
    </source>
</evidence>
<dbReference type="KEGG" id="vg:5179362"/>
<evidence type="ECO:0000313" key="2">
    <source>
        <dbReference type="EMBL" id="BAF36521.1"/>
    </source>
</evidence>
<proteinExistence type="predicted"/>
<sequence>MAEQRTCRPRRHRQTLRTRKGPRRQGTTLCAWETIKDKDLRDRIGNAVSFSRPLRAMNKVFSPAR</sequence>
<feature type="region of interest" description="Disordered" evidence="1">
    <location>
        <begin position="1"/>
        <end position="25"/>
    </location>
</feature>
<dbReference type="Proteomes" id="UP000001786">
    <property type="component" value="Segment"/>
</dbReference>
<dbReference type="RefSeq" id="YP_863919.2">
    <property type="nucleotide sequence ID" value="NC_008574.2"/>
</dbReference>
<dbReference type="GeneID" id="5179362"/>